<dbReference type="EMBL" id="GBRH01254387">
    <property type="protein sequence ID" value="JAD43508.1"/>
    <property type="molecule type" value="Transcribed_RNA"/>
</dbReference>
<reference evidence="1" key="2">
    <citation type="journal article" date="2015" name="Data Brief">
        <title>Shoot transcriptome of the giant reed, Arundo donax.</title>
        <authorList>
            <person name="Barrero R.A."/>
            <person name="Guerrero F.D."/>
            <person name="Moolhuijzen P."/>
            <person name="Goolsby J.A."/>
            <person name="Tidwell J."/>
            <person name="Bellgard S.E."/>
            <person name="Bellgard M.I."/>
        </authorList>
    </citation>
    <scope>NUCLEOTIDE SEQUENCE</scope>
    <source>
        <tissue evidence="1">Shoot tissue taken approximately 20 cm above the soil surface</tissue>
    </source>
</reference>
<evidence type="ECO:0000313" key="1">
    <source>
        <dbReference type="EMBL" id="JAD43508.1"/>
    </source>
</evidence>
<accession>A0A0A9A0K8</accession>
<sequence length="34" mass="4024">MGWSISGNSCGRSVYSTRKHLHQKRLRLRSNYMI</sequence>
<protein>
    <submittedName>
        <fullName evidence="1">Uncharacterized protein</fullName>
    </submittedName>
</protein>
<reference evidence="1" key="1">
    <citation type="submission" date="2014-09" db="EMBL/GenBank/DDBJ databases">
        <authorList>
            <person name="Magalhaes I.L.F."/>
            <person name="Oliveira U."/>
            <person name="Santos F.R."/>
            <person name="Vidigal T.H.D.A."/>
            <person name="Brescovit A.D."/>
            <person name="Santos A.J."/>
        </authorList>
    </citation>
    <scope>NUCLEOTIDE SEQUENCE</scope>
    <source>
        <tissue evidence="1">Shoot tissue taken approximately 20 cm above the soil surface</tissue>
    </source>
</reference>
<proteinExistence type="predicted"/>
<dbReference type="AlphaFoldDB" id="A0A0A9A0K8"/>
<organism evidence="1">
    <name type="scientific">Arundo donax</name>
    <name type="common">Giant reed</name>
    <name type="synonym">Donax arundinaceus</name>
    <dbReference type="NCBI Taxonomy" id="35708"/>
    <lineage>
        <taxon>Eukaryota</taxon>
        <taxon>Viridiplantae</taxon>
        <taxon>Streptophyta</taxon>
        <taxon>Embryophyta</taxon>
        <taxon>Tracheophyta</taxon>
        <taxon>Spermatophyta</taxon>
        <taxon>Magnoliopsida</taxon>
        <taxon>Liliopsida</taxon>
        <taxon>Poales</taxon>
        <taxon>Poaceae</taxon>
        <taxon>PACMAD clade</taxon>
        <taxon>Arundinoideae</taxon>
        <taxon>Arundineae</taxon>
        <taxon>Arundo</taxon>
    </lineage>
</organism>
<name>A0A0A9A0K8_ARUDO</name>